<dbReference type="AlphaFoldDB" id="A0A0F4Q015"/>
<keyword evidence="1" id="KW-0472">Membrane</keyword>
<keyword evidence="1" id="KW-1133">Transmembrane helix</keyword>
<keyword evidence="3" id="KW-1185">Reference proteome</keyword>
<keyword evidence="1" id="KW-0812">Transmembrane</keyword>
<reference evidence="2 3" key="1">
    <citation type="journal article" date="2015" name="BMC Genomics">
        <title>Genome mining reveals unlocked bioactive potential of marine Gram-negative bacteria.</title>
        <authorList>
            <person name="Machado H."/>
            <person name="Sonnenschein E.C."/>
            <person name="Melchiorsen J."/>
            <person name="Gram L."/>
        </authorList>
    </citation>
    <scope>NUCLEOTIDE SEQUENCE [LARGE SCALE GENOMIC DNA]</scope>
    <source>
        <strain evidence="2 3">S3137</strain>
    </source>
</reference>
<dbReference type="Proteomes" id="UP000033664">
    <property type="component" value="Unassembled WGS sequence"/>
</dbReference>
<comment type="caution">
    <text evidence="2">The sequence shown here is derived from an EMBL/GenBank/DDBJ whole genome shotgun (WGS) entry which is preliminary data.</text>
</comment>
<dbReference type="EMBL" id="JXXZ01000006">
    <property type="protein sequence ID" value="KJZ00649.1"/>
    <property type="molecule type" value="Genomic_DNA"/>
</dbReference>
<accession>A0A0F4Q015</accession>
<feature type="transmembrane region" description="Helical" evidence="1">
    <location>
        <begin position="21"/>
        <end position="44"/>
    </location>
</feature>
<name>A0A0F4Q015_9GAMM</name>
<feature type="transmembrane region" description="Helical" evidence="1">
    <location>
        <begin position="56"/>
        <end position="77"/>
    </location>
</feature>
<evidence type="ECO:0000313" key="3">
    <source>
        <dbReference type="Proteomes" id="UP000033664"/>
    </source>
</evidence>
<organism evidence="2 3">
    <name type="scientific">Pseudoalteromonas ruthenica</name>
    <dbReference type="NCBI Taxonomy" id="151081"/>
    <lineage>
        <taxon>Bacteria</taxon>
        <taxon>Pseudomonadati</taxon>
        <taxon>Pseudomonadota</taxon>
        <taxon>Gammaproteobacteria</taxon>
        <taxon>Alteromonadales</taxon>
        <taxon>Pseudoalteromonadaceae</taxon>
        <taxon>Pseudoalteromonas</taxon>
    </lineage>
</organism>
<proteinExistence type="predicted"/>
<protein>
    <submittedName>
        <fullName evidence="2">Uncharacterized protein</fullName>
    </submittedName>
</protein>
<sequence>MDALSKLQEKNKIHSKLQRNTSWNIVWMLCLLSPLLFSNGYEFYFSFIRNTEFESIHPAIVLVGSLGFGLPLAAMGGLMLFRRIIKLLLLIAAESWFIWFWVVSELSWLAFLPLIPAFVILQTQLPKIRAGK</sequence>
<dbReference type="PATRIC" id="fig|151081.8.peg.2648"/>
<evidence type="ECO:0000256" key="1">
    <source>
        <dbReference type="SAM" id="Phobius"/>
    </source>
</evidence>
<gene>
    <name evidence="2" type="ORF">TW72_07940</name>
</gene>
<feature type="transmembrane region" description="Helical" evidence="1">
    <location>
        <begin position="108"/>
        <end position="125"/>
    </location>
</feature>
<evidence type="ECO:0000313" key="2">
    <source>
        <dbReference type="EMBL" id="KJZ00649.1"/>
    </source>
</evidence>